<reference evidence="1" key="1">
    <citation type="submission" date="2022-07" db="EMBL/GenBank/DDBJ databases">
        <title>Phylogenomic reconstructions and comparative analyses of Kickxellomycotina fungi.</title>
        <authorList>
            <person name="Reynolds N.K."/>
            <person name="Stajich J.E."/>
            <person name="Barry K."/>
            <person name="Grigoriev I.V."/>
            <person name="Crous P."/>
            <person name="Smith M.E."/>
        </authorList>
    </citation>
    <scope>NUCLEOTIDE SEQUENCE</scope>
    <source>
        <strain evidence="1">Benny 63K</strain>
    </source>
</reference>
<organism evidence="1 2">
    <name type="scientific">Kickxella alabastrina</name>
    <dbReference type="NCBI Taxonomy" id="61397"/>
    <lineage>
        <taxon>Eukaryota</taxon>
        <taxon>Fungi</taxon>
        <taxon>Fungi incertae sedis</taxon>
        <taxon>Zoopagomycota</taxon>
        <taxon>Kickxellomycotina</taxon>
        <taxon>Kickxellomycetes</taxon>
        <taxon>Kickxellales</taxon>
        <taxon>Kickxellaceae</taxon>
        <taxon>Kickxella</taxon>
    </lineage>
</organism>
<comment type="caution">
    <text evidence="1">The sequence shown here is derived from an EMBL/GenBank/DDBJ whole genome shotgun (WGS) entry which is preliminary data.</text>
</comment>
<sequence>MEFPDAGDHCALEGCHQLDYLLTACHLCKKEFCADHWKVDNHNCTDKHKAINRIVPDCPICEQPVSLRPNESANDAVNRHLDAGCKPTTRANALPPKPECAFKRCQEKTIVRTTCKVCARSFCLKHRFEDDHNCERRNTSAPPGMLAAAAAQAADVTKYFSWSKSEQRNGHLSAASQRTTSNRSNVPTQNKSKPKDSGCVIC</sequence>
<dbReference type="EMBL" id="JANBPG010000001">
    <property type="protein sequence ID" value="KAJ1902400.1"/>
    <property type="molecule type" value="Genomic_DNA"/>
</dbReference>
<protein>
    <submittedName>
        <fullName evidence="1">Uncharacterized protein</fullName>
    </submittedName>
</protein>
<gene>
    <name evidence="1" type="ORF">LPJ66_000011</name>
</gene>
<dbReference type="Proteomes" id="UP001150581">
    <property type="component" value="Unassembled WGS sequence"/>
</dbReference>
<name>A0ACC1IX56_9FUNG</name>
<accession>A0ACC1IX56</accession>
<proteinExistence type="predicted"/>
<evidence type="ECO:0000313" key="1">
    <source>
        <dbReference type="EMBL" id="KAJ1902400.1"/>
    </source>
</evidence>
<keyword evidence="2" id="KW-1185">Reference proteome</keyword>
<evidence type="ECO:0000313" key="2">
    <source>
        <dbReference type="Proteomes" id="UP001150581"/>
    </source>
</evidence>